<dbReference type="EMBL" id="MZ147816">
    <property type="protein sequence ID" value="QVW54534.1"/>
    <property type="molecule type" value="Genomic_DNA"/>
</dbReference>
<gene>
    <name evidence="1" type="ORF">p113_112</name>
</gene>
<name>A0A8E7L304_9CAUD</name>
<accession>A0A8E7L304</accession>
<sequence>MEFEATPFTRKLEELTTEELCAYAKYKKQREYHAKLAQEQQEIIQRLDEKMKKVLVGESDSDELA</sequence>
<protein>
    <submittedName>
        <fullName evidence="1">Uncharacterized protein</fullName>
    </submittedName>
</protein>
<dbReference type="Proteomes" id="UP000677423">
    <property type="component" value="Segment"/>
</dbReference>
<keyword evidence="2" id="KW-1185">Reference proteome</keyword>
<evidence type="ECO:0000313" key="1">
    <source>
        <dbReference type="EMBL" id="QVW54534.1"/>
    </source>
</evidence>
<reference evidence="1 2" key="1">
    <citation type="submission" date="2021-05" db="EMBL/GenBank/DDBJ databases">
        <authorList>
            <person name="Canfield G.S."/>
            <person name="Duerkop B.A."/>
        </authorList>
    </citation>
    <scope>NUCLEOTIDE SEQUENCE [LARGE SCALE GENOMIC DNA]</scope>
</reference>
<proteinExistence type="predicted"/>
<evidence type="ECO:0000313" key="2">
    <source>
        <dbReference type="Proteomes" id="UP000677423"/>
    </source>
</evidence>
<organism evidence="1 2">
    <name type="scientific">Enterococcus phage 113</name>
    <dbReference type="NCBI Taxonomy" id="2835638"/>
    <lineage>
        <taxon>Viruses</taxon>
        <taxon>Duplodnaviria</taxon>
        <taxon>Heunggongvirae</taxon>
        <taxon>Uroviricota</taxon>
        <taxon>Caudoviricetes</taxon>
        <taxon>Herelleviridae</taxon>
        <taxon>Brockvirinae</taxon>
        <taxon>Schiekvirus</taxon>
        <taxon>Schiekvirus sv113</taxon>
    </lineage>
</organism>